<evidence type="ECO:0000313" key="3">
    <source>
        <dbReference type="Proteomes" id="UP000516160"/>
    </source>
</evidence>
<reference evidence="2 3" key="1">
    <citation type="submission" date="2020-07" db="EMBL/GenBank/DDBJ databases">
        <title>Alkalicella. sp. LB2 genome.</title>
        <authorList>
            <person name="Postec A."/>
            <person name="Quemeneur M."/>
        </authorList>
    </citation>
    <scope>NUCLEOTIDE SEQUENCE [LARGE SCALE GENOMIC DNA]</scope>
    <source>
        <strain evidence="2 3">LB2</strain>
    </source>
</reference>
<gene>
    <name evidence="2" type="ORF">HYG86_07980</name>
</gene>
<dbReference type="KEGG" id="acae:HYG86_07980"/>
<evidence type="ECO:0000313" key="2">
    <source>
        <dbReference type="EMBL" id="QNO14729.1"/>
    </source>
</evidence>
<organism evidence="2 3">
    <name type="scientific">Alkalicella caledoniensis</name>
    <dbReference type="NCBI Taxonomy" id="2731377"/>
    <lineage>
        <taxon>Bacteria</taxon>
        <taxon>Bacillati</taxon>
        <taxon>Bacillota</taxon>
        <taxon>Clostridia</taxon>
        <taxon>Eubacteriales</taxon>
        <taxon>Proteinivoracaceae</taxon>
        <taxon>Alkalicella</taxon>
    </lineage>
</organism>
<dbReference type="AlphaFoldDB" id="A0A7G9W7R7"/>
<feature type="transmembrane region" description="Helical" evidence="1">
    <location>
        <begin position="37"/>
        <end position="56"/>
    </location>
</feature>
<feature type="transmembrane region" description="Helical" evidence="1">
    <location>
        <begin position="6"/>
        <end position="25"/>
    </location>
</feature>
<dbReference type="Proteomes" id="UP000516160">
    <property type="component" value="Chromosome"/>
</dbReference>
<proteinExistence type="predicted"/>
<evidence type="ECO:0000256" key="1">
    <source>
        <dbReference type="SAM" id="Phobius"/>
    </source>
</evidence>
<accession>A0A7G9W7R7</accession>
<sequence>MLTFSIISLMIVAFNVTFFSVILGIPQYFLSKSDNRWFGLILPILSLAYTTVFSLTVLLDEFYLGSILIFLIFNISTIIFLAIYWYVRKHIVKKSEIRKMTIKDLE</sequence>
<keyword evidence="1" id="KW-0812">Transmembrane</keyword>
<keyword evidence="1" id="KW-1133">Transmembrane helix</keyword>
<keyword evidence="1" id="KW-0472">Membrane</keyword>
<protein>
    <submittedName>
        <fullName evidence="2">Uncharacterized protein</fullName>
    </submittedName>
</protein>
<keyword evidence="3" id="KW-1185">Reference proteome</keyword>
<dbReference type="RefSeq" id="WP_213168662.1">
    <property type="nucleotide sequence ID" value="NZ_CP058559.1"/>
</dbReference>
<name>A0A7G9W7R7_ALKCA</name>
<feature type="transmembrane region" description="Helical" evidence="1">
    <location>
        <begin position="62"/>
        <end position="87"/>
    </location>
</feature>
<dbReference type="EMBL" id="CP058559">
    <property type="protein sequence ID" value="QNO14729.1"/>
    <property type="molecule type" value="Genomic_DNA"/>
</dbReference>